<organism evidence="1 2">
    <name type="scientific">Reticulomyxa filosa</name>
    <dbReference type="NCBI Taxonomy" id="46433"/>
    <lineage>
        <taxon>Eukaryota</taxon>
        <taxon>Sar</taxon>
        <taxon>Rhizaria</taxon>
        <taxon>Retaria</taxon>
        <taxon>Foraminifera</taxon>
        <taxon>Monothalamids</taxon>
        <taxon>Reticulomyxidae</taxon>
        <taxon>Reticulomyxa</taxon>
    </lineage>
</organism>
<evidence type="ECO:0000313" key="1">
    <source>
        <dbReference type="EMBL" id="ETN97692.1"/>
    </source>
</evidence>
<sequence length="284" mass="34028">YFYDRFNLNQWNANIIISCRSHVLNDQHIQQIFFNSNNHFIKTTMTYLWPFSKEQMRGYIHKFVQINHKNQICHYSNWTPQQYEETLQNYPNLHKMMEEPFLLRLILTVLPSLMKQHSIGTNISKVQVYEAFNQQWIDFHVQNISNKLAELRIQTNPNKIKSAFQQYCHDLGFQMFIQGTQIATENDNKEHESDKISSKLDPIMEKEIKNSDEKLEMKTNETKVPVIKTQDIWERYFTGDSVAKYVLRRVGDNKYQFLHKSCQEYYAAQKIIFDILLWKPNIAN</sequence>
<reference evidence="1 2" key="1">
    <citation type="journal article" date="2013" name="Curr. Biol.">
        <title>The Genome of the Foraminiferan Reticulomyxa filosa.</title>
        <authorList>
            <person name="Glockner G."/>
            <person name="Hulsmann N."/>
            <person name="Schleicher M."/>
            <person name="Noegel A.A."/>
            <person name="Eichinger L."/>
            <person name="Gallinger C."/>
            <person name="Pawlowski J."/>
            <person name="Sierra R."/>
            <person name="Euteneuer U."/>
            <person name="Pillet L."/>
            <person name="Moustafa A."/>
            <person name="Platzer M."/>
            <person name="Groth M."/>
            <person name="Szafranski K."/>
            <person name="Schliwa M."/>
        </authorList>
    </citation>
    <scope>NUCLEOTIDE SEQUENCE [LARGE SCALE GENOMIC DNA]</scope>
</reference>
<accession>X6L7D6</accession>
<comment type="caution">
    <text evidence="1">The sequence shown here is derived from an EMBL/GenBank/DDBJ whole genome shotgun (WGS) entry which is preliminary data.</text>
</comment>
<name>X6L7D6_RETFI</name>
<dbReference type="EMBL" id="ASPP01048914">
    <property type="protein sequence ID" value="ETN97692.1"/>
    <property type="molecule type" value="Genomic_DNA"/>
</dbReference>
<proteinExistence type="predicted"/>
<feature type="non-terminal residue" evidence="1">
    <location>
        <position position="1"/>
    </location>
</feature>
<keyword evidence="2" id="KW-1185">Reference proteome</keyword>
<evidence type="ECO:0000313" key="2">
    <source>
        <dbReference type="Proteomes" id="UP000023152"/>
    </source>
</evidence>
<dbReference type="Proteomes" id="UP000023152">
    <property type="component" value="Unassembled WGS sequence"/>
</dbReference>
<protein>
    <submittedName>
        <fullName evidence="1">Uncharacterized protein</fullName>
    </submittedName>
</protein>
<gene>
    <name evidence="1" type="ORF">RFI_39834</name>
</gene>
<dbReference type="AlphaFoldDB" id="X6L7D6"/>
<feature type="non-terminal residue" evidence="1">
    <location>
        <position position="284"/>
    </location>
</feature>